<evidence type="ECO:0000313" key="1">
    <source>
        <dbReference type="EMBL" id="KAH8006101.1"/>
    </source>
</evidence>
<proteinExistence type="predicted"/>
<dbReference type="EMBL" id="CM037617">
    <property type="protein sequence ID" value="KAH8006101.1"/>
    <property type="molecule type" value="Genomic_DNA"/>
</dbReference>
<reference evidence="1" key="1">
    <citation type="submission" date="2021-08" db="EMBL/GenBank/DDBJ databases">
        <title>The first chromosome-level gecko genome reveals the dynamic sex chromosomes of Neotropical dwarf geckos (Sphaerodactylidae: Sphaerodactylus).</title>
        <authorList>
            <person name="Pinto B.J."/>
            <person name="Keating S.E."/>
            <person name="Gamble T."/>
        </authorList>
    </citation>
    <scope>NUCLEOTIDE SEQUENCE</scope>
    <source>
        <strain evidence="1">TG3544</strain>
    </source>
</reference>
<keyword evidence="2" id="KW-1185">Reference proteome</keyword>
<comment type="caution">
    <text evidence="1">The sequence shown here is derived from an EMBL/GenBank/DDBJ whole genome shotgun (WGS) entry which is preliminary data.</text>
</comment>
<evidence type="ECO:0000313" key="2">
    <source>
        <dbReference type="Proteomes" id="UP000827872"/>
    </source>
</evidence>
<sequence>MAFRYNDGLDNPDYHDSETLELDRVRSRRSTSSHRNPYDSSPYYPYEDYNGEGRTSPVETPLDSVRIPSPAEYGSRPFPFETSDPNPYGNSHINPSFEYEPEFPYMSVNFQSIISDRYAYIP</sequence>
<accession>A0ACB8FKU4</accession>
<protein>
    <submittedName>
        <fullName evidence="1">Uncharacterized protein</fullName>
    </submittedName>
</protein>
<dbReference type="Proteomes" id="UP000827872">
    <property type="component" value="Linkage Group LG04"/>
</dbReference>
<organism evidence="1 2">
    <name type="scientific">Sphaerodactylus townsendi</name>
    <dbReference type="NCBI Taxonomy" id="933632"/>
    <lineage>
        <taxon>Eukaryota</taxon>
        <taxon>Metazoa</taxon>
        <taxon>Chordata</taxon>
        <taxon>Craniata</taxon>
        <taxon>Vertebrata</taxon>
        <taxon>Euteleostomi</taxon>
        <taxon>Lepidosauria</taxon>
        <taxon>Squamata</taxon>
        <taxon>Bifurcata</taxon>
        <taxon>Gekkota</taxon>
        <taxon>Sphaerodactylidae</taxon>
        <taxon>Sphaerodactylus</taxon>
    </lineage>
</organism>
<gene>
    <name evidence="1" type="ORF">K3G42_031994</name>
</gene>
<name>A0ACB8FKU4_9SAUR</name>